<organism evidence="2 3">
    <name type="scientific">Podospora fimiseda</name>
    <dbReference type="NCBI Taxonomy" id="252190"/>
    <lineage>
        <taxon>Eukaryota</taxon>
        <taxon>Fungi</taxon>
        <taxon>Dikarya</taxon>
        <taxon>Ascomycota</taxon>
        <taxon>Pezizomycotina</taxon>
        <taxon>Sordariomycetes</taxon>
        <taxon>Sordariomycetidae</taxon>
        <taxon>Sordariales</taxon>
        <taxon>Podosporaceae</taxon>
        <taxon>Podospora</taxon>
    </lineage>
</organism>
<feature type="compositionally biased region" description="Polar residues" evidence="1">
    <location>
        <begin position="563"/>
        <end position="579"/>
    </location>
</feature>
<feature type="compositionally biased region" description="Polar residues" evidence="1">
    <location>
        <begin position="1144"/>
        <end position="1155"/>
    </location>
</feature>
<reference evidence="2" key="2">
    <citation type="submission" date="2023-05" db="EMBL/GenBank/DDBJ databases">
        <authorList>
            <consortium name="Lawrence Berkeley National Laboratory"/>
            <person name="Steindorff A."/>
            <person name="Hensen N."/>
            <person name="Bonometti L."/>
            <person name="Westerberg I."/>
            <person name="Brannstrom I.O."/>
            <person name="Guillou S."/>
            <person name="Cros-Aarteil S."/>
            <person name="Calhoun S."/>
            <person name="Haridas S."/>
            <person name="Kuo A."/>
            <person name="Mondo S."/>
            <person name="Pangilinan J."/>
            <person name="Riley R."/>
            <person name="Labutti K."/>
            <person name="Andreopoulos B."/>
            <person name="Lipzen A."/>
            <person name="Chen C."/>
            <person name="Yanf M."/>
            <person name="Daum C."/>
            <person name="Ng V."/>
            <person name="Clum A."/>
            <person name="Ohm R."/>
            <person name="Martin F."/>
            <person name="Silar P."/>
            <person name="Natvig D."/>
            <person name="Lalanne C."/>
            <person name="Gautier V."/>
            <person name="Ament-Velasquez S.L."/>
            <person name="Kruys A."/>
            <person name="Hutchinson M.I."/>
            <person name="Powell A.J."/>
            <person name="Barry K."/>
            <person name="Miller A.N."/>
            <person name="Grigoriev I.V."/>
            <person name="Debuchy R."/>
            <person name="Gladieux P."/>
            <person name="Thoren M.H."/>
            <person name="Johannesson H."/>
        </authorList>
    </citation>
    <scope>NUCLEOTIDE SEQUENCE</scope>
    <source>
        <strain evidence="2">CBS 990.96</strain>
    </source>
</reference>
<evidence type="ECO:0008006" key="4">
    <source>
        <dbReference type="Google" id="ProtNLM"/>
    </source>
</evidence>
<accession>A0AAN7BKV7</accession>
<feature type="compositionally biased region" description="Acidic residues" evidence="1">
    <location>
        <begin position="866"/>
        <end position="882"/>
    </location>
</feature>
<feature type="region of interest" description="Disordered" evidence="1">
    <location>
        <begin position="557"/>
        <end position="601"/>
    </location>
</feature>
<proteinExistence type="predicted"/>
<feature type="compositionally biased region" description="Polar residues" evidence="1">
    <location>
        <begin position="832"/>
        <end position="844"/>
    </location>
</feature>
<evidence type="ECO:0000313" key="2">
    <source>
        <dbReference type="EMBL" id="KAK4225160.1"/>
    </source>
</evidence>
<protein>
    <recommendedName>
        <fullName evidence="4">Protein kinase domain-containing protein</fullName>
    </recommendedName>
</protein>
<evidence type="ECO:0000313" key="3">
    <source>
        <dbReference type="Proteomes" id="UP001301958"/>
    </source>
</evidence>
<comment type="caution">
    <text evidence="2">The sequence shown here is derived from an EMBL/GenBank/DDBJ whole genome shotgun (WGS) entry which is preliminary data.</text>
</comment>
<feature type="region of interest" description="Disordered" evidence="1">
    <location>
        <begin position="1037"/>
        <end position="1062"/>
    </location>
</feature>
<dbReference type="PANTHER" id="PTHR37542:SF2">
    <property type="entry name" value="PROTEIN KINASE DOMAIN-CONTAINING PROTEIN"/>
    <property type="match status" value="1"/>
</dbReference>
<evidence type="ECO:0000256" key="1">
    <source>
        <dbReference type="SAM" id="MobiDB-lite"/>
    </source>
</evidence>
<name>A0AAN7BKV7_9PEZI</name>
<reference evidence="2" key="1">
    <citation type="journal article" date="2023" name="Mol. Phylogenet. Evol.">
        <title>Genome-scale phylogeny and comparative genomics of the fungal order Sordariales.</title>
        <authorList>
            <person name="Hensen N."/>
            <person name="Bonometti L."/>
            <person name="Westerberg I."/>
            <person name="Brannstrom I.O."/>
            <person name="Guillou S."/>
            <person name="Cros-Aarteil S."/>
            <person name="Calhoun S."/>
            <person name="Haridas S."/>
            <person name="Kuo A."/>
            <person name="Mondo S."/>
            <person name="Pangilinan J."/>
            <person name="Riley R."/>
            <person name="LaButti K."/>
            <person name="Andreopoulos B."/>
            <person name="Lipzen A."/>
            <person name="Chen C."/>
            <person name="Yan M."/>
            <person name="Daum C."/>
            <person name="Ng V."/>
            <person name="Clum A."/>
            <person name="Steindorff A."/>
            <person name="Ohm R.A."/>
            <person name="Martin F."/>
            <person name="Silar P."/>
            <person name="Natvig D.O."/>
            <person name="Lalanne C."/>
            <person name="Gautier V."/>
            <person name="Ament-Velasquez S.L."/>
            <person name="Kruys A."/>
            <person name="Hutchinson M.I."/>
            <person name="Powell A.J."/>
            <person name="Barry K."/>
            <person name="Miller A.N."/>
            <person name="Grigoriev I.V."/>
            <person name="Debuchy R."/>
            <person name="Gladieux P."/>
            <person name="Hiltunen Thoren M."/>
            <person name="Johannesson H."/>
        </authorList>
    </citation>
    <scope>NUCLEOTIDE SEQUENCE</scope>
    <source>
        <strain evidence="2">CBS 990.96</strain>
    </source>
</reference>
<dbReference type="Proteomes" id="UP001301958">
    <property type="component" value="Unassembled WGS sequence"/>
</dbReference>
<feature type="region of interest" description="Disordered" evidence="1">
    <location>
        <begin position="1136"/>
        <end position="1196"/>
    </location>
</feature>
<dbReference type="AlphaFoldDB" id="A0AAN7BKV7"/>
<feature type="region of interest" description="Disordered" evidence="1">
    <location>
        <begin position="607"/>
        <end position="626"/>
    </location>
</feature>
<dbReference type="EMBL" id="MU865373">
    <property type="protein sequence ID" value="KAK4225160.1"/>
    <property type="molecule type" value="Genomic_DNA"/>
</dbReference>
<dbReference type="SUPFAM" id="SSF56112">
    <property type="entry name" value="Protein kinase-like (PK-like)"/>
    <property type="match status" value="1"/>
</dbReference>
<gene>
    <name evidence="2" type="ORF">QBC38DRAFT_269905</name>
</gene>
<dbReference type="PANTHER" id="PTHR37542">
    <property type="entry name" value="HELO DOMAIN-CONTAINING PROTEIN-RELATED"/>
    <property type="match status" value="1"/>
</dbReference>
<keyword evidence="3" id="KW-1185">Reference proteome</keyword>
<feature type="region of interest" description="Disordered" evidence="1">
    <location>
        <begin position="832"/>
        <end position="893"/>
    </location>
</feature>
<dbReference type="InterPro" id="IPR011009">
    <property type="entry name" value="Kinase-like_dom_sf"/>
</dbReference>
<sequence>MESYLPMSGTQPAVHRRLSRLYNDTKRKSDFVTTEPTQNVEADPEIRSLHRKLRIQKDRFVAWGLEWSDPSQSAAEVLIDSSLSKAGISELVTGIMKNINETLAEAEPLWMSARRLLGEVEPPAQVARRGEKIQMVVWDKNKFQDLIADLTTSIDTLYDLSRTRSSASHSAAMSKHSAAPEDLRPFESSRFQTPRQIDPKTLKNLRAMQAVPMTEVAETPRSHEIVFMDRQAYAELTSTSSGTRQPHAPLLLEYATFDSIYSITGISPPMARFEKLSAALQAEPQRAPGSWTGLPRLLGYFEDMDDSRFGLVYQFPRTFNPVTYEHLTQNPLYNLCTLKDLLTRRDFEPKLEAKFRLAANLVNTVFDMHARGITHGNIGDDTVSFCNAVGTDPEVSGISQGEVDIRRPLISSFDLFTDTDSADPQRPFSLYKHQLDPRNNPQSPFKSKADSKTFDLYSLAMVLLSIGLWTKLEDLVPNMDFPSIPESIINQLTIRCGTLYAKVVQVCWNAVEQEMGGPEPTEEKEVVRRVQLRASRYLEACCILDGVSTLEERLGDDLGDVRPQSTRLSMASGSGPSQETKSEKRSSSVSAAPVGAKPEQRHPLIKAQVQSHPKAKVSASDPVETAAPPKQKVRLFPHVPLPLEIVDRWNTYIMPQVNMALRSFYRKNPESVEISLESIGETAQRTKPTVLVVCTSVGKVKAILKKKLGDLFDGTQGVGLKVCSGRMLRSRKESAMRSMEGDGEDVVAANPGYQPQPINGASIGAWIGYQHLPPVSLGGILTVDNRLYGMTVHHMLDDPALDAQEGKQGEPRSMADSQPIMDLHAWYAQRYQTTSDTEPESSGTEDYACEFSDSDAYSESAITSDYSDDSEDEDEDCDDESEPGDKVGIEPGTGEGFIITQPALDDMPDGHYVDPENQDEEHLLSCTLGQMYASSGIRRRTENGMVHEIDWALFEFHDERLPPGNIIPFVGGPSSPIATLQPAESRIPTSNVSPTNIVPSSSLPGLEVQCMARTSGLQTGLILPAIASVKMYGRTSPSQTYQVSGSPPPPESVPHEKQSSLPMGIPGDSGAWVIDRDQGRVCGHILAFSQRKRIAYICPMDVMIHDIAETLEADEIRLPGGEVVYLREGTFRGGDLGIGRSLTHRSGVSEDSTGTGLQGSEGGEAGDDENDDPPTLASRFGSFKRRSQRSSVTTPTVKDRFSYLSARRESHQGLVGAQANTVNEEKEEEFDSAIEVDKGLARRLRQMEIEMAGTQQQSGQMSEEELIARWRGYS</sequence>